<gene>
    <name evidence="10" type="ORF">CleRT_09780</name>
</gene>
<dbReference type="PANTHER" id="PTHR21225:SF12">
    <property type="entry name" value="PHOSPHO-2-DEHYDRO-3-DEOXYHEPTONATE ALDOLASE, TYROSINE-INHIBITED"/>
    <property type="match status" value="1"/>
</dbReference>
<dbReference type="InterPro" id="IPR006218">
    <property type="entry name" value="DAHP1/KDSA"/>
</dbReference>
<keyword evidence="11" id="KW-1185">Reference proteome</keyword>
<evidence type="ECO:0000256" key="6">
    <source>
        <dbReference type="ARBA" id="ARBA00023141"/>
    </source>
</evidence>
<comment type="similarity">
    <text evidence="3 8">Belongs to the class-I DAHP synthase family.</text>
</comment>
<dbReference type="NCBIfam" id="NF009396">
    <property type="entry name" value="PRK12756.1"/>
    <property type="match status" value="1"/>
</dbReference>
<comment type="function">
    <text evidence="1 8">Stereospecific condensation of phosphoenolpyruvate (PEP) and D-erythrose-4-phosphate (E4P) giving rise to 3-deoxy-D-arabino-heptulosonate-7-phosphate (DAHP).</text>
</comment>
<dbReference type="PANTHER" id="PTHR21225">
    <property type="entry name" value="PHOSPHO-2-DEHYDRO-3-DEOXYHEPTONATE ALDOLASE DAHP SYNTHETASE"/>
    <property type="match status" value="1"/>
</dbReference>
<dbReference type="Gene3D" id="3.20.20.70">
    <property type="entry name" value="Aldolase class I"/>
    <property type="match status" value="1"/>
</dbReference>
<dbReference type="SUPFAM" id="SSF51569">
    <property type="entry name" value="Aldolase"/>
    <property type="match status" value="1"/>
</dbReference>
<accession>A0ABN4HPP4</accession>
<evidence type="ECO:0000313" key="11">
    <source>
        <dbReference type="Proteomes" id="UP000063965"/>
    </source>
</evidence>
<sequence>MQKTHNLRIKTIRPLILPALLIEELPLTDTIASQINQARTAAKSIIHGEDDRLLVVVGPCSIHDFAAALEYASRLKDCMAQYSSELFIIMRVYFEKPRTIIGWKGLINDPHLDGSFQINQGLRIARRLLLDINQLGVATGSEFLDTIIPQYISDLTTWSAIGARTTESQIHRELASGLSMPIGFKNGTAGSIQVAIDAVLTAHHSHHFLGVSEQGIAAIISTTGNQDSHVILRGSTQGTNYDPITIAETVKRLKSAHLSPSIMVDCSHGNSGKDHKKQMQVIDSICEQIHQGNLSIFGIMIESNLIQGKQALESGKLLKYGQSITDACISWEDTEIAFSKLAEAVIARRHENEEKTSVQ</sequence>
<dbReference type="EC" id="2.5.1.54" evidence="8"/>
<evidence type="ECO:0000256" key="2">
    <source>
        <dbReference type="ARBA" id="ARBA00004688"/>
    </source>
</evidence>
<evidence type="ECO:0000259" key="9">
    <source>
        <dbReference type="Pfam" id="PF00793"/>
    </source>
</evidence>
<dbReference type="Pfam" id="PF00793">
    <property type="entry name" value="DAHP_synth_1"/>
    <property type="match status" value="1"/>
</dbReference>
<evidence type="ECO:0000256" key="1">
    <source>
        <dbReference type="ARBA" id="ARBA00003726"/>
    </source>
</evidence>
<dbReference type="EMBL" id="CP011126">
    <property type="protein sequence ID" value="AKQ33682.1"/>
    <property type="molecule type" value="Genomic_DNA"/>
</dbReference>
<evidence type="ECO:0000256" key="3">
    <source>
        <dbReference type="ARBA" id="ARBA00007985"/>
    </source>
</evidence>
<organism evidence="10 11">
    <name type="scientific">Candidatus Coxiella mudrowiae</name>
    <dbReference type="NCBI Taxonomy" id="2054173"/>
    <lineage>
        <taxon>Bacteria</taxon>
        <taxon>Pseudomonadati</taxon>
        <taxon>Pseudomonadota</taxon>
        <taxon>Gammaproteobacteria</taxon>
        <taxon>Legionellales</taxon>
        <taxon>Coxiellaceae</taxon>
        <taxon>Coxiella</taxon>
    </lineage>
</organism>
<evidence type="ECO:0000313" key="10">
    <source>
        <dbReference type="EMBL" id="AKQ33682.1"/>
    </source>
</evidence>
<dbReference type="InterPro" id="IPR006219">
    <property type="entry name" value="DAHP_synth_1"/>
</dbReference>
<dbReference type="NCBIfam" id="NF009395">
    <property type="entry name" value="PRK12755.1"/>
    <property type="match status" value="1"/>
</dbReference>
<feature type="domain" description="DAHP synthetase I/KDSA" evidence="9">
    <location>
        <begin position="43"/>
        <end position="336"/>
    </location>
</feature>
<dbReference type="PIRSF" id="PIRSF001361">
    <property type="entry name" value="DAHP_synthase"/>
    <property type="match status" value="1"/>
</dbReference>
<comment type="catalytic activity">
    <reaction evidence="7 8">
        <text>D-erythrose 4-phosphate + phosphoenolpyruvate + H2O = 7-phospho-2-dehydro-3-deoxy-D-arabino-heptonate + phosphate</text>
        <dbReference type="Rhea" id="RHEA:14717"/>
        <dbReference type="ChEBI" id="CHEBI:15377"/>
        <dbReference type="ChEBI" id="CHEBI:16897"/>
        <dbReference type="ChEBI" id="CHEBI:43474"/>
        <dbReference type="ChEBI" id="CHEBI:58394"/>
        <dbReference type="ChEBI" id="CHEBI:58702"/>
        <dbReference type="EC" id="2.5.1.54"/>
    </reaction>
</comment>
<protein>
    <recommendedName>
        <fullName evidence="8">Phospho-2-dehydro-3-deoxyheptonate aldolase</fullName>
        <ecNumber evidence="8">2.5.1.54</ecNumber>
    </recommendedName>
</protein>
<comment type="pathway">
    <text evidence="2 8">Metabolic intermediate biosynthesis; chorismate biosynthesis; chorismate from D-erythrose 4-phosphate and phosphoenolpyruvate: step 1/7.</text>
</comment>
<reference evidence="10 11" key="1">
    <citation type="journal article" date="2015" name="Genome Biol. Evol.">
        <title>Distinctive Genome Reduction Rates Revealed by Genomic Analyses of Two Coxiella-Like Endosymbionts in Ticks.</title>
        <authorList>
            <person name="Gottlieb Y."/>
            <person name="Lalzar I."/>
            <person name="Klasson L."/>
        </authorList>
    </citation>
    <scope>NUCLEOTIDE SEQUENCE [LARGE SCALE GENOMIC DNA]</scope>
    <source>
        <strain evidence="10 11">CRt</strain>
    </source>
</reference>
<keyword evidence="5 8" id="KW-0808">Transferase</keyword>
<evidence type="ECO:0000256" key="5">
    <source>
        <dbReference type="ARBA" id="ARBA00022679"/>
    </source>
</evidence>
<keyword evidence="6 8" id="KW-0057">Aromatic amino acid biosynthesis</keyword>
<proteinExistence type="inferred from homology"/>
<dbReference type="InterPro" id="IPR013785">
    <property type="entry name" value="Aldolase_TIM"/>
</dbReference>
<evidence type="ECO:0000256" key="4">
    <source>
        <dbReference type="ARBA" id="ARBA00022605"/>
    </source>
</evidence>
<keyword evidence="4 8" id="KW-0028">Amino-acid biosynthesis</keyword>
<evidence type="ECO:0000256" key="8">
    <source>
        <dbReference type="PIRNR" id="PIRNR001361"/>
    </source>
</evidence>
<name>A0ABN4HPP4_9COXI</name>
<dbReference type="Proteomes" id="UP000063965">
    <property type="component" value="Chromosome"/>
</dbReference>
<dbReference type="NCBIfam" id="TIGR00034">
    <property type="entry name" value="aroFGH"/>
    <property type="match status" value="1"/>
</dbReference>
<dbReference type="RefSeq" id="WP_048875304.1">
    <property type="nucleotide sequence ID" value="NZ_CP011126.1"/>
</dbReference>
<evidence type="ECO:0000256" key="7">
    <source>
        <dbReference type="ARBA" id="ARBA00047508"/>
    </source>
</evidence>